<dbReference type="RefSeq" id="WP_007795242.1">
    <property type="nucleotide sequence ID" value="NZ_DS022276.1"/>
</dbReference>
<comment type="caution">
    <text evidence="1">The sequence shown here is derived from an EMBL/GenBank/DDBJ whole genome shotgun (WGS) entry which is preliminary data.</text>
</comment>
<dbReference type="Proteomes" id="UP000006230">
    <property type="component" value="Unassembled WGS sequence"/>
</dbReference>
<dbReference type="Gene3D" id="3.60.20.10">
    <property type="entry name" value="Glutamine Phosphoribosylpyrophosphate, subunit 1, domain 1"/>
    <property type="match status" value="1"/>
</dbReference>
<dbReference type="OrthoDB" id="9790012at2"/>
<gene>
    <name evidence="1" type="ORF">R2601_14010</name>
</gene>
<proteinExistence type="predicted"/>
<name>Q0FVP0_SALBH</name>
<protein>
    <recommendedName>
        <fullName evidence="3">Major pilin protein fimA</fullName>
    </recommendedName>
</protein>
<sequence>MTFSLLAHDHETGTYGGAAATGSLCVGGWVLRGGLDSGLSASQGTAPSTFWGEDVLRAMRDGFTAEQAVAEITGADPGRGHRQLSALDLAGQSAGFTGDASVPHASHIAEPGLVVAGNMLGGERVLPALRQGYLDATGGMAERLLAALRAADADASDRRGLQSAALLVLNPEAPPLTLRIDYAEAPLDALEALLARATGAPYADWLDVVPVAVDRTRAPEKAPDV</sequence>
<dbReference type="Pfam" id="PF06267">
    <property type="entry name" value="DUF1028"/>
    <property type="match status" value="1"/>
</dbReference>
<dbReference type="PANTHER" id="PTHR39328">
    <property type="entry name" value="BLL2871 PROTEIN"/>
    <property type="match status" value="1"/>
</dbReference>
<accession>Q0FVP0</accession>
<dbReference type="EMBL" id="AATQ01000002">
    <property type="protein sequence ID" value="EAU48086.1"/>
    <property type="molecule type" value="Genomic_DNA"/>
</dbReference>
<dbReference type="HOGENOM" id="CLU_068244_1_1_5"/>
<dbReference type="InterPro" id="IPR029055">
    <property type="entry name" value="Ntn_hydrolases_N"/>
</dbReference>
<evidence type="ECO:0000313" key="1">
    <source>
        <dbReference type="EMBL" id="EAU48086.1"/>
    </source>
</evidence>
<reference evidence="1 2" key="1">
    <citation type="journal article" date="2010" name="J. Bacteriol.">
        <title>Genome sequences of Pelagibaca bermudensis HTCC2601T and Maritimibacter alkaliphilus HTCC2654T, the type strains of two marine Roseobacter genera.</title>
        <authorList>
            <person name="Thrash J.C."/>
            <person name="Cho J.C."/>
            <person name="Ferriera S."/>
            <person name="Johnson J."/>
            <person name="Vergin K.L."/>
            <person name="Giovannoni S.J."/>
        </authorList>
    </citation>
    <scope>NUCLEOTIDE SEQUENCE [LARGE SCALE GENOMIC DNA]</scope>
    <source>
        <strain evidence="2">DSM 26914 / JCM 13377 / KCTC 12554 / HTCC2601</strain>
    </source>
</reference>
<evidence type="ECO:0000313" key="2">
    <source>
        <dbReference type="Proteomes" id="UP000006230"/>
    </source>
</evidence>
<keyword evidence="2" id="KW-1185">Reference proteome</keyword>
<dbReference type="AlphaFoldDB" id="Q0FVP0"/>
<dbReference type="PANTHER" id="PTHR39328:SF1">
    <property type="entry name" value="BLL2871 PROTEIN"/>
    <property type="match status" value="1"/>
</dbReference>
<dbReference type="STRING" id="314265.R2601_14010"/>
<dbReference type="SUPFAM" id="SSF56235">
    <property type="entry name" value="N-terminal nucleophile aminohydrolases (Ntn hydrolases)"/>
    <property type="match status" value="1"/>
</dbReference>
<dbReference type="eggNOG" id="COG3342">
    <property type="taxonomic scope" value="Bacteria"/>
</dbReference>
<dbReference type="InterPro" id="IPR010430">
    <property type="entry name" value="DUF1028"/>
</dbReference>
<organism evidence="1 2">
    <name type="scientific">Salipiger bermudensis (strain DSM 26914 / JCM 13377 / KCTC 12554 / HTCC2601)</name>
    <name type="common">Pelagibaca bermudensis</name>
    <dbReference type="NCBI Taxonomy" id="314265"/>
    <lineage>
        <taxon>Bacteria</taxon>
        <taxon>Pseudomonadati</taxon>
        <taxon>Pseudomonadota</taxon>
        <taxon>Alphaproteobacteria</taxon>
        <taxon>Rhodobacterales</taxon>
        <taxon>Roseobacteraceae</taxon>
        <taxon>Salipiger</taxon>
    </lineage>
</organism>
<evidence type="ECO:0008006" key="3">
    <source>
        <dbReference type="Google" id="ProtNLM"/>
    </source>
</evidence>